<dbReference type="PROSITE" id="PS50015">
    <property type="entry name" value="SAP_B"/>
    <property type="match status" value="2"/>
</dbReference>
<evidence type="ECO:0000256" key="2">
    <source>
        <dbReference type="ARBA" id="ARBA00023180"/>
    </source>
</evidence>
<dbReference type="PANTHER" id="PTHR11480">
    <property type="entry name" value="SAPOSIN-RELATED"/>
    <property type="match status" value="1"/>
</dbReference>
<feature type="domain" description="Saposin B-type" evidence="3">
    <location>
        <begin position="1"/>
        <end position="83"/>
    </location>
</feature>
<dbReference type="InterPro" id="IPR051428">
    <property type="entry name" value="Sphingo_Act-Surfact_Prot"/>
</dbReference>
<dbReference type="Pfam" id="PF03489">
    <property type="entry name" value="SapB_2"/>
    <property type="match status" value="1"/>
</dbReference>
<feature type="non-terminal residue" evidence="4">
    <location>
        <position position="1"/>
    </location>
</feature>
<keyword evidence="1" id="KW-1015">Disulfide bond</keyword>
<sequence length="275" mass="29537">EEEVCNQCQATAAQAHQFFASQESFKSAKAVLGEHICSAFGAHNNACNEFANLAIPAVFGELALIFGNTAAACNDLGFCRTGGAPISRPVITQPLASIWQKAGTVQGGQQLMSCFECTLSVDALLEEMTNNRVKQAADLRDVICPKFPSNWTLGCNDFLNQYLPTVLAMTYEQFDGKAVCAKMHTCESKGTFPVAAQTNTKSQGCASCSHMQSFFAENALAFHGHAMEAIRENVCQALPVSYHRLCTRVATNVSGRLLNDFSLAARMGALCPAVC</sequence>
<feature type="domain" description="Saposin B-type" evidence="3">
    <location>
        <begin position="110"/>
        <end position="190"/>
    </location>
</feature>
<keyword evidence="2" id="KW-0325">Glycoprotein</keyword>
<name>A0A8S1HWU2_9PELO</name>
<dbReference type="AlphaFoldDB" id="A0A8S1HWU2"/>
<proteinExistence type="predicted"/>
<keyword evidence="5" id="KW-1185">Reference proteome</keyword>
<dbReference type="EMBL" id="CAJGYM010000219">
    <property type="protein sequence ID" value="CAD6199945.1"/>
    <property type="molecule type" value="Genomic_DNA"/>
</dbReference>
<dbReference type="Proteomes" id="UP000835052">
    <property type="component" value="Unassembled WGS sequence"/>
</dbReference>
<evidence type="ECO:0000259" key="3">
    <source>
        <dbReference type="PROSITE" id="PS50015"/>
    </source>
</evidence>
<dbReference type="SUPFAM" id="SSF47862">
    <property type="entry name" value="Saposin"/>
    <property type="match status" value="2"/>
</dbReference>
<dbReference type="PANTHER" id="PTHR11480:SF7">
    <property type="entry name" value="SAPOSIN B-TYPE DOMAIN-CONTAINING PROTEIN"/>
    <property type="match status" value="1"/>
</dbReference>
<comment type="caution">
    <text evidence="4">The sequence shown here is derived from an EMBL/GenBank/DDBJ whole genome shotgun (WGS) entry which is preliminary data.</text>
</comment>
<dbReference type="InterPro" id="IPR011001">
    <property type="entry name" value="Saposin-like"/>
</dbReference>
<evidence type="ECO:0000313" key="4">
    <source>
        <dbReference type="EMBL" id="CAD6199945.1"/>
    </source>
</evidence>
<protein>
    <recommendedName>
        <fullName evidence="3">Saposin B-type domain-containing protein</fullName>
    </recommendedName>
</protein>
<dbReference type="InterPro" id="IPR008138">
    <property type="entry name" value="SapB_2"/>
</dbReference>
<dbReference type="Gene3D" id="1.10.225.10">
    <property type="entry name" value="Saposin-like"/>
    <property type="match status" value="2"/>
</dbReference>
<accession>A0A8S1HWU2</accession>
<evidence type="ECO:0000256" key="1">
    <source>
        <dbReference type="ARBA" id="ARBA00023157"/>
    </source>
</evidence>
<gene>
    <name evidence="4" type="ORF">CAUJ_LOCUS15844</name>
</gene>
<evidence type="ECO:0000313" key="5">
    <source>
        <dbReference type="Proteomes" id="UP000835052"/>
    </source>
</evidence>
<reference evidence="4" key="1">
    <citation type="submission" date="2020-10" db="EMBL/GenBank/DDBJ databases">
        <authorList>
            <person name="Kikuchi T."/>
        </authorList>
    </citation>
    <scope>NUCLEOTIDE SEQUENCE</scope>
    <source>
        <strain evidence="4">NKZ352</strain>
    </source>
</reference>
<dbReference type="OrthoDB" id="69496at2759"/>
<dbReference type="SMART" id="SM00741">
    <property type="entry name" value="SapB"/>
    <property type="match status" value="2"/>
</dbReference>
<dbReference type="InterPro" id="IPR008139">
    <property type="entry name" value="SaposinB_dom"/>
</dbReference>
<organism evidence="4 5">
    <name type="scientific">Caenorhabditis auriculariae</name>
    <dbReference type="NCBI Taxonomy" id="2777116"/>
    <lineage>
        <taxon>Eukaryota</taxon>
        <taxon>Metazoa</taxon>
        <taxon>Ecdysozoa</taxon>
        <taxon>Nematoda</taxon>
        <taxon>Chromadorea</taxon>
        <taxon>Rhabditida</taxon>
        <taxon>Rhabditina</taxon>
        <taxon>Rhabditomorpha</taxon>
        <taxon>Rhabditoidea</taxon>
        <taxon>Rhabditidae</taxon>
        <taxon>Peloderinae</taxon>
        <taxon>Caenorhabditis</taxon>
    </lineage>
</organism>